<dbReference type="Gene3D" id="2.60.40.1140">
    <property type="entry name" value="Collagen-binding surface protein Cna, B-type domain"/>
    <property type="match status" value="1"/>
</dbReference>
<dbReference type="OrthoDB" id="3197056at2"/>
<dbReference type="InterPro" id="IPR013783">
    <property type="entry name" value="Ig-like_fold"/>
</dbReference>
<evidence type="ECO:0000256" key="2">
    <source>
        <dbReference type="SAM" id="SignalP"/>
    </source>
</evidence>
<keyword evidence="1" id="KW-0472">Membrane</keyword>
<dbReference type="AlphaFoldDB" id="A0A087AG69"/>
<accession>A0A087AG69</accession>
<dbReference type="SUPFAM" id="SSF49478">
    <property type="entry name" value="Cna protein B-type domain"/>
    <property type="match status" value="1"/>
</dbReference>
<keyword evidence="1" id="KW-1133">Transmembrane helix</keyword>
<dbReference type="CDD" id="cd00222">
    <property type="entry name" value="CollagenBindB"/>
    <property type="match status" value="1"/>
</dbReference>
<dbReference type="InterPro" id="IPR008454">
    <property type="entry name" value="Collagen-bd_Cna-like_B-typ_dom"/>
</dbReference>
<feature type="transmembrane region" description="Helical" evidence="1">
    <location>
        <begin position="323"/>
        <end position="342"/>
    </location>
</feature>
<dbReference type="GO" id="GO:0005975">
    <property type="term" value="P:carbohydrate metabolic process"/>
    <property type="evidence" value="ECO:0007669"/>
    <property type="project" value="UniProtKB-ARBA"/>
</dbReference>
<dbReference type="NCBIfam" id="TIGR01167">
    <property type="entry name" value="LPXTG_anchor"/>
    <property type="match status" value="1"/>
</dbReference>
<dbReference type="STRING" id="35760.BCHO_0928"/>
<feature type="domain" description="CNA-B" evidence="3">
    <location>
        <begin position="220"/>
        <end position="304"/>
    </location>
</feature>
<keyword evidence="1" id="KW-0812">Transmembrane</keyword>
<sequence length="349" mass="37223">MERLTLGSRIATATLCAGALIASFAIGLPNVYADDTATDTDVKDSITTTDDRTDLAATVVAGDGEGTINVHYAHDSAGLEGVVFHVYNVAKWANEGGYEPIGDFADAEQYPVNWDVLNADPQTFRDMANTLAGYIDVNGTKPAASAMTDADGNVTFEKVGDGMFLVTAERLVEKTLECASSAMLVALPNVHVEDGANQRVVNIEPKSDCVVPEIKTETLNVKKVWKDAGNNDRPKSITVELLKNGESQETIELSDANNWQHTWAELESGNDWKVVEKDVPAGYTTISDYDMTAEDEASVTITNTKPAPPVTPQKPPAQTGADIALVVVVAGAALVLGVLLIVKSRKKEA</sequence>
<dbReference type="EMBL" id="JGYU01000003">
    <property type="protein sequence ID" value="KFI57769.1"/>
    <property type="molecule type" value="Genomic_DNA"/>
</dbReference>
<comment type="caution">
    <text evidence="4">The sequence shown here is derived from an EMBL/GenBank/DDBJ whole genome shotgun (WGS) entry which is preliminary data.</text>
</comment>
<gene>
    <name evidence="4" type="ORF">BCHO_0928</name>
</gene>
<evidence type="ECO:0000313" key="4">
    <source>
        <dbReference type="EMBL" id="KFI57769.1"/>
    </source>
</evidence>
<keyword evidence="2" id="KW-0732">Signal</keyword>
<evidence type="ECO:0000259" key="3">
    <source>
        <dbReference type="Pfam" id="PF05738"/>
    </source>
</evidence>
<proteinExistence type="predicted"/>
<feature type="signal peptide" evidence="2">
    <location>
        <begin position="1"/>
        <end position="33"/>
    </location>
</feature>
<protein>
    <submittedName>
        <fullName evidence="4">Adhesin</fullName>
    </submittedName>
</protein>
<feature type="chain" id="PRO_5001818375" evidence="2">
    <location>
        <begin position="34"/>
        <end position="349"/>
    </location>
</feature>
<name>A0A087AG69_9BIFI</name>
<evidence type="ECO:0000256" key="1">
    <source>
        <dbReference type="SAM" id="Phobius"/>
    </source>
</evidence>
<dbReference type="eggNOG" id="ENOG5032RQN">
    <property type="taxonomic scope" value="Bacteria"/>
</dbReference>
<dbReference type="Proteomes" id="UP000028995">
    <property type="component" value="Unassembled WGS sequence"/>
</dbReference>
<dbReference type="Gene3D" id="2.60.40.10">
    <property type="entry name" value="Immunoglobulins"/>
    <property type="match status" value="1"/>
</dbReference>
<evidence type="ECO:0000313" key="5">
    <source>
        <dbReference type="Proteomes" id="UP000028995"/>
    </source>
</evidence>
<dbReference type="RefSeq" id="WP_024541053.1">
    <property type="nucleotide sequence ID" value="NZ_JGYU01000003.1"/>
</dbReference>
<reference evidence="4 5" key="1">
    <citation type="submission" date="2014-03" db="EMBL/GenBank/DDBJ databases">
        <title>Genomics of Bifidobacteria.</title>
        <authorList>
            <person name="Ventura M."/>
            <person name="Milani C."/>
            <person name="Lugli G.A."/>
        </authorList>
    </citation>
    <scope>NUCLEOTIDE SEQUENCE [LARGE SCALE GENOMIC DNA]</scope>
    <source>
        <strain evidence="4 5">LMG 10510</strain>
    </source>
</reference>
<dbReference type="Pfam" id="PF05738">
    <property type="entry name" value="Cna_B"/>
    <property type="match status" value="1"/>
</dbReference>
<organism evidence="4 5">
    <name type="scientific">Bifidobacterium choerinum</name>
    <dbReference type="NCBI Taxonomy" id="35760"/>
    <lineage>
        <taxon>Bacteria</taxon>
        <taxon>Bacillati</taxon>
        <taxon>Actinomycetota</taxon>
        <taxon>Actinomycetes</taxon>
        <taxon>Bifidobacteriales</taxon>
        <taxon>Bifidobacteriaceae</taxon>
        <taxon>Bifidobacterium</taxon>
    </lineage>
</organism>
<keyword evidence="5" id="KW-1185">Reference proteome</keyword>